<dbReference type="GO" id="GO:0003677">
    <property type="term" value="F:DNA binding"/>
    <property type="evidence" value="ECO:0007669"/>
    <property type="project" value="UniProtKB-KW"/>
</dbReference>
<dbReference type="AlphaFoldDB" id="A0A839SUJ0"/>
<comment type="caution">
    <text evidence="3">The sequence shown here is derived from an EMBL/GenBank/DDBJ whole genome shotgun (WGS) entry which is preliminary data.</text>
</comment>
<evidence type="ECO:0000259" key="2">
    <source>
        <dbReference type="Pfam" id="PF03551"/>
    </source>
</evidence>
<feature type="domain" description="Transcription regulator PadR N-terminal" evidence="2">
    <location>
        <begin position="62"/>
        <end position="134"/>
    </location>
</feature>
<dbReference type="EMBL" id="JACHXA010000002">
    <property type="protein sequence ID" value="MBB3064655.1"/>
    <property type="molecule type" value="Genomic_DNA"/>
</dbReference>
<dbReference type="PANTHER" id="PTHR43252:SF6">
    <property type="entry name" value="NEGATIVE TRANSCRIPTION REGULATOR PADR"/>
    <property type="match status" value="1"/>
</dbReference>
<dbReference type="Proteomes" id="UP000581135">
    <property type="component" value="Unassembled WGS sequence"/>
</dbReference>
<feature type="region of interest" description="Disordered" evidence="1">
    <location>
        <begin position="231"/>
        <end position="257"/>
    </location>
</feature>
<dbReference type="InterPro" id="IPR036388">
    <property type="entry name" value="WH-like_DNA-bd_sf"/>
</dbReference>
<gene>
    <name evidence="3" type="ORF">FHR98_000927</name>
</gene>
<dbReference type="RefSeq" id="WP_183415459.1">
    <property type="nucleotide sequence ID" value="NZ_JACHXA010000002.1"/>
</dbReference>
<name>A0A839SUJ0_9PROT</name>
<dbReference type="Gene3D" id="1.10.10.10">
    <property type="entry name" value="Winged helix-like DNA-binding domain superfamily/Winged helix DNA-binding domain"/>
    <property type="match status" value="1"/>
</dbReference>
<keyword evidence="4" id="KW-1185">Reference proteome</keyword>
<evidence type="ECO:0000313" key="3">
    <source>
        <dbReference type="EMBL" id="MBB3064655.1"/>
    </source>
</evidence>
<organism evidence="3 4">
    <name type="scientific">Limibacillus halophilus</name>
    <dbReference type="NCBI Taxonomy" id="1579333"/>
    <lineage>
        <taxon>Bacteria</taxon>
        <taxon>Pseudomonadati</taxon>
        <taxon>Pseudomonadota</taxon>
        <taxon>Alphaproteobacteria</taxon>
        <taxon>Rhodospirillales</taxon>
        <taxon>Rhodovibrionaceae</taxon>
        <taxon>Limibacillus</taxon>
    </lineage>
</organism>
<evidence type="ECO:0000256" key="1">
    <source>
        <dbReference type="SAM" id="MobiDB-lite"/>
    </source>
</evidence>
<dbReference type="InterPro" id="IPR036390">
    <property type="entry name" value="WH_DNA-bd_sf"/>
</dbReference>
<dbReference type="InterPro" id="IPR005149">
    <property type="entry name" value="Tscrpt_reg_PadR_N"/>
</dbReference>
<dbReference type="SUPFAM" id="SSF46785">
    <property type="entry name" value="Winged helix' DNA-binding domain"/>
    <property type="match status" value="1"/>
</dbReference>
<dbReference type="Pfam" id="PF03551">
    <property type="entry name" value="PadR"/>
    <property type="match status" value="1"/>
</dbReference>
<accession>A0A839SUJ0</accession>
<keyword evidence="3" id="KW-0238">DNA-binding</keyword>
<proteinExistence type="predicted"/>
<protein>
    <submittedName>
        <fullName evidence="3">DNA-binding PadR family transcriptional regulator</fullName>
    </submittedName>
</protein>
<dbReference type="PANTHER" id="PTHR43252">
    <property type="entry name" value="TRANSCRIPTIONAL REGULATOR YQJI"/>
    <property type="match status" value="1"/>
</dbReference>
<sequence>MNRSITDDRLRLCRAANGEKYTKLIRSLSYSLIYIISIYIKSPYYRQNKRVVKAMDTKALCLAVLSRGEASGYEIKKSLESIPISALQEVSFGSIYPALNKLTEEECVVCRQETQTKRPDKKVYALTDLGMTRLIERLEQEPAPDRFRSDFLFTLSFAHFLEPSLVRRLIDDRIAFYETRIQEMEGCDLTSATPGGRFVHGFGHAVYQGALTYLRQQRAELLAALSDPAHNKTQSIRPASGMKPTASPYKESGQLGN</sequence>
<reference evidence="3 4" key="1">
    <citation type="submission" date="2020-08" db="EMBL/GenBank/DDBJ databases">
        <title>Genomic Encyclopedia of Type Strains, Phase III (KMG-III): the genomes of soil and plant-associated and newly described type strains.</title>
        <authorList>
            <person name="Whitman W."/>
        </authorList>
    </citation>
    <scope>NUCLEOTIDE SEQUENCE [LARGE SCALE GENOMIC DNA]</scope>
    <source>
        <strain evidence="3 4">CECT 8803</strain>
    </source>
</reference>
<evidence type="ECO:0000313" key="4">
    <source>
        <dbReference type="Proteomes" id="UP000581135"/>
    </source>
</evidence>